<dbReference type="EMBL" id="KC613666">
    <property type="protein sequence ID" value="AGH61097.1"/>
    <property type="molecule type" value="Genomic_DNA"/>
</dbReference>
<evidence type="ECO:0000313" key="12">
    <source>
        <dbReference type="EMBL" id="AGH61097.1"/>
    </source>
</evidence>
<evidence type="ECO:0000256" key="2">
    <source>
        <dbReference type="ARBA" id="ARBA00004609"/>
    </source>
</evidence>
<dbReference type="Gene3D" id="3.90.150.10">
    <property type="entry name" value="Variant Surface Glycoprotein, subunit A domain 1"/>
    <property type="match status" value="1"/>
</dbReference>
<keyword evidence="3" id="KW-1003">Cell membrane</keyword>
<evidence type="ECO:0000256" key="7">
    <source>
        <dbReference type="ARBA" id="ARBA00023288"/>
    </source>
</evidence>
<dbReference type="SUPFAM" id="SSF118251">
    <property type="entry name" value="Variant surface glycoprotein MITAT 1.2, VSG 221, C-terminal domain"/>
    <property type="match status" value="1"/>
</dbReference>
<dbReference type="VEuPathDB" id="TriTrypDB:Tb1125.5.5510"/>
<keyword evidence="7" id="KW-0449">Lipoprotein</keyword>
<proteinExistence type="predicted"/>
<dbReference type="GO" id="GO:0005886">
    <property type="term" value="C:plasma membrane"/>
    <property type="evidence" value="ECO:0007669"/>
    <property type="project" value="UniProtKB-SubCell"/>
</dbReference>
<dbReference type="AlphaFoldDB" id="M4T1Y2"/>
<evidence type="ECO:0000256" key="6">
    <source>
        <dbReference type="ARBA" id="ARBA00023180"/>
    </source>
</evidence>
<comment type="function">
    <text evidence="1">VSG forms a coat on the surface of the parasite. The trypanosome evades the immune response of the host by expressing a series of antigenically distinct VSGs from an estimated 1000 VSG genes.</text>
</comment>
<keyword evidence="6" id="KW-0325">Glycoprotein</keyword>
<feature type="compositionally biased region" description="Basic and acidic residues" evidence="9">
    <location>
        <begin position="432"/>
        <end position="450"/>
    </location>
</feature>
<evidence type="ECO:0000256" key="10">
    <source>
        <dbReference type="SAM" id="Phobius"/>
    </source>
</evidence>
<evidence type="ECO:0000256" key="1">
    <source>
        <dbReference type="ARBA" id="ARBA00002523"/>
    </source>
</evidence>
<evidence type="ECO:0000259" key="11">
    <source>
        <dbReference type="Pfam" id="PF00913"/>
    </source>
</evidence>
<dbReference type="VEuPathDB" id="TriTrypDB:Tb11.v5.0285"/>
<name>M4T1Y2_9TRYP</name>
<reference evidence="12" key="1">
    <citation type="submission" date="2013-02" db="EMBL/GenBank/DDBJ databases">
        <authorList>
            <person name="Cross G.A.M."/>
            <person name="Kim H.-S."/>
            <person name="Wickstead B."/>
        </authorList>
    </citation>
    <scope>NUCLEOTIDE SEQUENCE</scope>
    <source>
        <strain evidence="12">Lister 427</strain>
    </source>
</reference>
<keyword evidence="5 10" id="KW-0472">Membrane</keyword>
<organism evidence="12">
    <name type="scientific">Trypanosoma brucei</name>
    <dbReference type="NCBI Taxonomy" id="5691"/>
    <lineage>
        <taxon>Eukaryota</taxon>
        <taxon>Discoba</taxon>
        <taxon>Euglenozoa</taxon>
        <taxon>Kinetoplastea</taxon>
        <taxon>Metakinetoplastina</taxon>
        <taxon>Trypanosomatida</taxon>
        <taxon>Trypanosomatidae</taxon>
        <taxon>Trypanosoma</taxon>
    </lineage>
</organism>
<feature type="transmembrane region" description="Helical" evidence="10">
    <location>
        <begin position="460"/>
        <end position="479"/>
    </location>
</feature>
<keyword evidence="8" id="KW-0175">Coiled coil</keyword>
<reference evidence="12" key="2">
    <citation type="journal article" date="2014" name="Mol. Biochem. Parasitol.">
        <title>Capturing the variant surface glycoprotein repertoire (the VSGnome) of Trypanosoma brucei Lister 427.</title>
        <authorList>
            <person name="Cross G.A."/>
            <person name="Kim H.S."/>
            <person name="Wickstead B."/>
        </authorList>
    </citation>
    <scope>NUCLEOTIDE SEQUENCE</scope>
    <source>
        <strain evidence="12">Lister 427</strain>
    </source>
</reference>
<dbReference type="GO" id="GO:0042783">
    <property type="term" value="P:symbiont-mediated evasion of host immune response"/>
    <property type="evidence" value="ECO:0007669"/>
    <property type="project" value="InterPro"/>
</dbReference>
<feature type="domain" description="Trypanosome variant surface glycoprotein A-type N-terminal" evidence="11">
    <location>
        <begin position="12"/>
        <end position="368"/>
    </location>
</feature>
<dbReference type="InterPro" id="IPR001812">
    <property type="entry name" value="Trypano_VSG_A_N_dom"/>
</dbReference>
<evidence type="ECO:0000256" key="8">
    <source>
        <dbReference type="SAM" id="Coils"/>
    </source>
</evidence>
<dbReference type="SUPFAM" id="SSF58087">
    <property type="entry name" value="Variant surface glycoprotein (N-terminal domain)"/>
    <property type="match status" value="1"/>
</dbReference>
<keyword evidence="10" id="KW-1133">Transmembrane helix</keyword>
<evidence type="ECO:0000256" key="3">
    <source>
        <dbReference type="ARBA" id="ARBA00022475"/>
    </source>
</evidence>
<evidence type="ECO:0000256" key="4">
    <source>
        <dbReference type="ARBA" id="ARBA00022622"/>
    </source>
</evidence>
<dbReference type="Gene3D" id="1.10.470.10">
    <property type="entry name" value="Variant Surface Glycoprotein, subunit A, domain 2"/>
    <property type="match status" value="1"/>
</dbReference>
<keyword evidence="10" id="KW-0812">Transmembrane</keyword>
<feature type="region of interest" description="Disordered" evidence="9">
    <location>
        <begin position="432"/>
        <end position="454"/>
    </location>
</feature>
<dbReference type="Pfam" id="PF00913">
    <property type="entry name" value="Trypan_glycop"/>
    <property type="match status" value="1"/>
</dbReference>
<evidence type="ECO:0000256" key="5">
    <source>
        <dbReference type="ARBA" id="ARBA00023136"/>
    </source>
</evidence>
<evidence type="ECO:0000256" key="9">
    <source>
        <dbReference type="SAM" id="MobiDB-lite"/>
    </source>
</evidence>
<dbReference type="InterPro" id="IPR027446">
    <property type="entry name" value="VSG_C_dom_sf"/>
</dbReference>
<sequence length="490" mass="52777">MTTPGKIVIAYVITTAVTNYVSSANAALKDTTWKPLCGLEEELRKLPSVAATTLARQETSVNAYKITGLKTLLYSHTLADSKDAAAITALGLTLLKKADEEQTSKHTATTTAINALTSSQELVGRIHEGIEILAIASHNSVWCLGNTAGTADAAGDRTAAGCKGKIHELATSADNLGNEILDDNGYKTIQDITAAAGVADGNKCPFTADSNDHQTWGAGEQTAKMIDGMLDFTTHEQVTRSGFAKKQPASNRQTDKLSVTVHADVTEVKAAYREGTITVGKTALKAAAEDNHLTPTLKRLLQRAPYNMPAADADAEAKNLVKTKFSTTGTTLDDLWKQIKDASVVDIMKETEEPTTIEKIQQPETLRATIELYAASDKGKLAKLKKELEQAQADKNGAKVSKTTEECKDHKELGPCQKAGCKFDNTKKEGEKCFPGPEKKSANEEGKDAKTTNTTGRNSVLINKALLFLAVLLLAYHFYKLLVKYFCPIL</sequence>
<feature type="coiled-coil region" evidence="8">
    <location>
        <begin position="374"/>
        <end position="401"/>
    </location>
</feature>
<comment type="subcellular location">
    <subcellularLocation>
        <location evidence="2">Cell membrane</location>
        <topology evidence="2">Lipid-anchor</topology>
        <topology evidence="2">GPI-anchor</topology>
    </subcellularLocation>
</comment>
<accession>M4T1Y2</accession>
<keyword evidence="4" id="KW-0336">GPI-anchor</keyword>
<dbReference type="VEuPathDB" id="TriTrypDB:Tb427_000529400"/>
<dbReference type="GO" id="GO:0098552">
    <property type="term" value="C:side of membrane"/>
    <property type="evidence" value="ECO:0007669"/>
    <property type="project" value="UniProtKB-KW"/>
</dbReference>
<protein>
    <submittedName>
        <fullName evidence="12">Variant surface glycoprotein 539</fullName>
    </submittedName>
</protein>